<comment type="catalytic activity">
    <reaction evidence="5">
        <text>UDP-N-acetyl-alpha-D-mannosamine + N-acetyl-alpha-D-glucosaminyl-di-trans,octa-cis-undecaprenyl diphosphate = N-acetyl-beta-D-mannosaminyl-(1-&gt;4)-N-acetyl-alpha-D-glucosaminyl di-trans,octa-cis-undecaprenyl diphosphate + UDP + H(+)</text>
        <dbReference type="Rhea" id="RHEA:16053"/>
        <dbReference type="ChEBI" id="CHEBI:15378"/>
        <dbReference type="ChEBI" id="CHEBI:58223"/>
        <dbReference type="ChEBI" id="CHEBI:62959"/>
        <dbReference type="ChEBI" id="CHEBI:68623"/>
        <dbReference type="ChEBI" id="CHEBI:132210"/>
        <dbReference type="EC" id="2.4.1.187"/>
    </reaction>
</comment>
<dbReference type="EC" id="2.4.1.187" evidence="5"/>
<dbReference type="GO" id="GO:0019350">
    <property type="term" value="P:teichoic acid biosynthetic process"/>
    <property type="evidence" value="ECO:0007669"/>
    <property type="project" value="UniProtKB-UniRule"/>
</dbReference>
<evidence type="ECO:0000256" key="1">
    <source>
        <dbReference type="ARBA" id="ARBA00022676"/>
    </source>
</evidence>
<dbReference type="UniPathway" id="UPA00632"/>
<gene>
    <name evidence="6" type="ORF">CUU66_04370</name>
</gene>
<evidence type="ECO:0000256" key="4">
    <source>
        <dbReference type="ARBA" id="ARBA00023316"/>
    </source>
</evidence>
<dbReference type="OrthoDB" id="9771846at2"/>
<organism evidence="6 7">
    <name type="scientific">Peribacillus deserti</name>
    <dbReference type="NCBI Taxonomy" id="673318"/>
    <lineage>
        <taxon>Bacteria</taxon>
        <taxon>Bacillati</taxon>
        <taxon>Bacillota</taxon>
        <taxon>Bacilli</taxon>
        <taxon>Bacillales</taxon>
        <taxon>Bacillaceae</taxon>
        <taxon>Peribacillus</taxon>
    </lineage>
</organism>
<dbReference type="Proteomes" id="UP000234748">
    <property type="component" value="Unassembled WGS sequence"/>
</dbReference>
<keyword evidence="1 5" id="KW-0328">Glycosyltransferase</keyword>
<dbReference type="AlphaFoldDB" id="A0A2N5M9L3"/>
<name>A0A2N5M9L3_9BACI</name>
<dbReference type="PANTHER" id="PTHR34136">
    <property type="match status" value="1"/>
</dbReference>
<proteinExistence type="inferred from homology"/>
<sequence length="245" mass="27748">MNERTVNILGFPFINGTREGFVQHELKPKIMKQEKAFIVTANPEIVELAIGNEEYRKTVESADYIVPDGIGIIVASKMQKTPLAERITGFEVMQDLMTLADKQGLNVYMLGAQEHVVARAANQVKEQYPNLNLVGYHHGFFDINDQAFAESVAKLQPDLIFVATGAPRQEKWISLHADTFDKGIFMGVGGCFDVLAGEVKGAPDLWKKYHVEWLYRLIRQPSRWKRMLVIPRFLLRVAKNRASDS</sequence>
<dbReference type="Pfam" id="PF03808">
    <property type="entry name" value="Glyco_tran_WecG"/>
    <property type="match status" value="1"/>
</dbReference>
<dbReference type="GO" id="GO:0047244">
    <property type="term" value="F:N-acetylglucosaminyldiphosphoundecaprenol N-acetyl-beta-D-mannosaminyltransferase activity"/>
    <property type="evidence" value="ECO:0007669"/>
    <property type="project" value="UniProtKB-UniRule"/>
</dbReference>
<comment type="similarity">
    <text evidence="5">Belongs to the glycosyltransferase 26 family. TagA/TarA subfamily.</text>
</comment>
<dbReference type="CDD" id="cd06533">
    <property type="entry name" value="Glyco_transf_WecG_TagA"/>
    <property type="match status" value="1"/>
</dbReference>
<keyword evidence="4 5" id="KW-0961">Cell wall biogenesis/degradation</keyword>
<dbReference type="NCBIfam" id="TIGR00696">
    <property type="entry name" value="wecG_tagA_cpsF"/>
    <property type="match status" value="1"/>
</dbReference>
<protein>
    <recommendedName>
        <fullName evidence="5">N-acetylglucosaminyldiphosphoundecaprenol N-acetyl-beta-D-mannosaminyltransferase</fullName>
        <ecNumber evidence="5">2.4.1.187</ecNumber>
    </recommendedName>
    <alternativeName>
        <fullName evidence="5">N-acetylmannosaminyltransferase</fullName>
    </alternativeName>
    <alternativeName>
        <fullName evidence="5">UDP-N-acetylmannosamine transferase</fullName>
    </alternativeName>
    <alternativeName>
        <fullName evidence="5">UDP-N-acetylmannosamine:N-acetylglucosaminyl pyrophosphorylundecaprenol N-acetylmannosaminyltransferase</fullName>
    </alternativeName>
</protein>
<dbReference type="GO" id="GO:0071555">
    <property type="term" value="P:cell wall organization"/>
    <property type="evidence" value="ECO:0007669"/>
    <property type="project" value="UniProtKB-KW"/>
</dbReference>
<dbReference type="Gene3D" id="3.40.50.1980">
    <property type="entry name" value="Nitrogenase molybdenum iron protein domain"/>
    <property type="match status" value="1"/>
</dbReference>
<dbReference type="EMBL" id="PGUY01000013">
    <property type="protein sequence ID" value="PLT31046.1"/>
    <property type="molecule type" value="Genomic_DNA"/>
</dbReference>
<dbReference type="PANTHER" id="PTHR34136:SF1">
    <property type="entry name" value="UDP-N-ACETYL-D-MANNOSAMINURONIC ACID TRANSFERASE"/>
    <property type="match status" value="1"/>
</dbReference>
<comment type="function">
    <text evidence="5">Catalyzes the conversion of GlcNAc-PP-undecaprenol into ManNAc-GlcNAc-PP-undecaprenol, the first committed lipid intermediate in the de novo synthesis of teichoic acid.</text>
</comment>
<comment type="caution">
    <text evidence="6">The sequence shown here is derived from an EMBL/GenBank/DDBJ whole genome shotgun (WGS) entry which is preliminary data.</text>
</comment>
<evidence type="ECO:0000313" key="7">
    <source>
        <dbReference type="Proteomes" id="UP000234748"/>
    </source>
</evidence>
<keyword evidence="3 5" id="KW-0777">Teichoic acid biosynthesis</keyword>
<dbReference type="RefSeq" id="WP_101640458.1">
    <property type="nucleotide sequence ID" value="NZ_PGUY01000013.1"/>
</dbReference>
<accession>A0A2N5M9L3</accession>
<evidence type="ECO:0000313" key="6">
    <source>
        <dbReference type="EMBL" id="PLT31046.1"/>
    </source>
</evidence>
<comment type="pathway">
    <text evidence="5">Cell wall biogenesis; teichoic acid biosynthesis.</text>
</comment>
<keyword evidence="2 5" id="KW-0808">Transferase</keyword>
<dbReference type="InterPro" id="IPR004629">
    <property type="entry name" value="WecG_TagA_CpsF"/>
</dbReference>
<dbReference type="InterPro" id="IPR034714">
    <property type="entry name" value="TagA_TarA"/>
</dbReference>
<reference evidence="6 7" key="1">
    <citation type="submission" date="2017-11" db="EMBL/GenBank/DDBJ databases">
        <title>Comparitive Functional Genomics of Dry Heat Resistant strains isolated from the Viking Spacecraft.</title>
        <authorList>
            <person name="Seuylemezian A."/>
            <person name="Cooper K."/>
            <person name="Vaishampayan P."/>
        </authorList>
    </citation>
    <scope>NUCLEOTIDE SEQUENCE [LARGE SCALE GENOMIC DNA]</scope>
    <source>
        <strain evidence="6 7">V1-29</strain>
    </source>
</reference>
<dbReference type="HAMAP" id="MF_02070">
    <property type="entry name" value="TagA_TarA"/>
    <property type="match status" value="1"/>
</dbReference>
<evidence type="ECO:0000256" key="3">
    <source>
        <dbReference type="ARBA" id="ARBA00022944"/>
    </source>
</evidence>
<evidence type="ECO:0000256" key="5">
    <source>
        <dbReference type="HAMAP-Rule" id="MF_02070"/>
    </source>
</evidence>
<evidence type="ECO:0000256" key="2">
    <source>
        <dbReference type="ARBA" id="ARBA00022679"/>
    </source>
</evidence>
<keyword evidence="7" id="KW-1185">Reference proteome</keyword>